<protein>
    <submittedName>
        <fullName evidence="4">Fcf2 pre-rRNA processing-domain-containing protein</fullName>
    </submittedName>
</protein>
<sequence>MPAGDLTPEIKNDLFIIKHRDILDTKRHYKKDKSKDLPKFFQVGRVVEGKHEFYSSRMTKKERKNTLVEELLKDTERRRYFKRKAEEISEKKAKGTKKWFAIQKAKRKRVW</sequence>
<dbReference type="PANTHER" id="PTHR21686">
    <property type="entry name" value="DEOXYNUCLEOTIDYLTRANSFERASE TERMINAL-INTERACTING PROTEIN 2"/>
    <property type="match status" value="1"/>
</dbReference>
<organism evidence="4 5">
    <name type="scientific">Catenaria anguillulae PL171</name>
    <dbReference type="NCBI Taxonomy" id="765915"/>
    <lineage>
        <taxon>Eukaryota</taxon>
        <taxon>Fungi</taxon>
        <taxon>Fungi incertae sedis</taxon>
        <taxon>Blastocladiomycota</taxon>
        <taxon>Blastocladiomycetes</taxon>
        <taxon>Blastocladiales</taxon>
        <taxon>Catenariaceae</taxon>
        <taxon>Catenaria</taxon>
    </lineage>
</organism>
<keyword evidence="5" id="KW-1185">Reference proteome</keyword>
<evidence type="ECO:0000313" key="5">
    <source>
        <dbReference type="Proteomes" id="UP000193411"/>
    </source>
</evidence>
<reference evidence="4 5" key="1">
    <citation type="submission" date="2016-07" db="EMBL/GenBank/DDBJ databases">
        <title>Pervasive Adenine N6-methylation of Active Genes in Fungi.</title>
        <authorList>
            <consortium name="DOE Joint Genome Institute"/>
            <person name="Mondo S.J."/>
            <person name="Dannebaum R.O."/>
            <person name="Kuo R.C."/>
            <person name="Labutti K."/>
            <person name="Haridas S."/>
            <person name="Kuo A."/>
            <person name="Salamov A."/>
            <person name="Ahrendt S.R."/>
            <person name="Lipzen A."/>
            <person name="Sullivan W."/>
            <person name="Andreopoulos W.B."/>
            <person name="Clum A."/>
            <person name="Lindquist E."/>
            <person name="Daum C."/>
            <person name="Ramamoorthy G.K."/>
            <person name="Gryganskyi A."/>
            <person name="Culley D."/>
            <person name="Magnuson J.K."/>
            <person name="James T.Y."/>
            <person name="O'Malley M.A."/>
            <person name="Stajich J.E."/>
            <person name="Spatafora J.W."/>
            <person name="Visel A."/>
            <person name="Grigoriev I.V."/>
        </authorList>
    </citation>
    <scope>NUCLEOTIDE SEQUENCE [LARGE SCALE GENOMIC DNA]</scope>
    <source>
        <strain evidence="4 5">PL171</strain>
    </source>
</reference>
<dbReference type="PANTHER" id="PTHR21686:SF12">
    <property type="entry name" value="DEOXYNUCLEOTIDYLTRANSFERASE TERMINAL-INTERACTING PROTEIN 2"/>
    <property type="match status" value="1"/>
</dbReference>
<dbReference type="InterPro" id="IPR039883">
    <property type="entry name" value="Fcf2/DNTTIP2"/>
</dbReference>
<proteinExistence type="predicted"/>
<dbReference type="STRING" id="765915.A0A1Y2HKE9"/>
<feature type="domain" description="Fcf2 pre-rRNA processing C-terminal" evidence="3">
    <location>
        <begin position="1"/>
        <end position="84"/>
    </location>
</feature>
<name>A0A1Y2HKE9_9FUNG</name>
<dbReference type="EMBL" id="MCFL01000024">
    <property type="protein sequence ID" value="ORZ35077.1"/>
    <property type="molecule type" value="Genomic_DNA"/>
</dbReference>
<dbReference type="GO" id="GO:0005730">
    <property type="term" value="C:nucleolus"/>
    <property type="evidence" value="ECO:0007669"/>
    <property type="project" value="UniProtKB-SubCell"/>
</dbReference>
<dbReference type="GO" id="GO:0003723">
    <property type="term" value="F:RNA binding"/>
    <property type="evidence" value="ECO:0007669"/>
    <property type="project" value="TreeGrafter"/>
</dbReference>
<evidence type="ECO:0000256" key="1">
    <source>
        <dbReference type="ARBA" id="ARBA00004604"/>
    </source>
</evidence>
<comment type="caution">
    <text evidence="4">The sequence shown here is derived from an EMBL/GenBank/DDBJ whole genome shotgun (WGS) entry which is preliminary data.</text>
</comment>
<comment type="subcellular location">
    <subcellularLocation>
        <location evidence="1">Nucleus</location>
        <location evidence="1">Nucleolus</location>
    </subcellularLocation>
</comment>
<dbReference type="InterPro" id="IPR014810">
    <property type="entry name" value="Fcf2_C"/>
</dbReference>
<dbReference type="GO" id="GO:0006396">
    <property type="term" value="P:RNA processing"/>
    <property type="evidence" value="ECO:0007669"/>
    <property type="project" value="TreeGrafter"/>
</dbReference>
<dbReference type="AlphaFoldDB" id="A0A1Y2HKE9"/>
<dbReference type="OrthoDB" id="427886at2759"/>
<evidence type="ECO:0000313" key="4">
    <source>
        <dbReference type="EMBL" id="ORZ35077.1"/>
    </source>
</evidence>
<dbReference type="Pfam" id="PF08698">
    <property type="entry name" value="Fcf2"/>
    <property type="match status" value="1"/>
</dbReference>
<accession>A0A1Y2HKE9</accession>
<keyword evidence="2" id="KW-0539">Nucleus</keyword>
<dbReference type="Proteomes" id="UP000193411">
    <property type="component" value="Unassembled WGS sequence"/>
</dbReference>
<evidence type="ECO:0000259" key="3">
    <source>
        <dbReference type="Pfam" id="PF08698"/>
    </source>
</evidence>
<evidence type="ECO:0000256" key="2">
    <source>
        <dbReference type="ARBA" id="ARBA00023242"/>
    </source>
</evidence>
<gene>
    <name evidence="4" type="ORF">BCR44DRAFT_1402959</name>
</gene>